<name>A0A085WF59_9BACT</name>
<reference evidence="1 2" key="1">
    <citation type="submission" date="2014-04" db="EMBL/GenBank/DDBJ databases">
        <title>Genome assembly of Hyalangium minutum DSM 14724.</title>
        <authorList>
            <person name="Sharma G."/>
            <person name="Subramanian S."/>
        </authorList>
    </citation>
    <scope>NUCLEOTIDE SEQUENCE [LARGE SCALE GENOMIC DNA]</scope>
    <source>
        <strain evidence="1 2">DSM 14724</strain>
    </source>
</reference>
<dbReference type="Proteomes" id="UP000028725">
    <property type="component" value="Unassembled WGS sequence"/>
</dbReference>
<gene>
    <name evidence="1" type="ORF">DB31_0795</name>
</gene>
<protein>
    <submittedName>
        <fullName evidence="1">Uncharacterized protein</fullName>
    </submittedName>
</protein>
<evidence type="ECO:0000313" key="2">
    <source>
        <dbReference type="Proteomes" id="UP000028725"/>
    </source>
</evidence>
<comment type="caution">
    <text evidence="1">The sequence shown here is derived from an EMBL/GenBank/DDBJ whole genome shotgun (WGS) entry which is preliminary data.</text>
</comment>
<sequence length="44" mass="5251">MQELLLVRWWWQPPSKRGLMRSEAHKTALKFADPSLKVVVIDWC</sequence>
<organism evidence="1 2">
    <name type="scientific">Hyalangium minutum</name>
    <dbReference type="NCBI Taxonomy" id="394096"/>
    <lineage>
        <taxon>Bacteria</taxon>
        <taxon>Pseudomonadati</taxon>
        <taxon>Myxococcota</taxon>
        <taxon>Myxococcia</taxon>
        <taxon>Myxococcales</taxon>
        <taxon>Cystobacterineae</taxon>
        <taxon>Archangiaceae</taxon>
        <taxon>Hyalangium</taxon>
    </lineage>
</organism>
<dbReference type="AlphaFoldDB" id="A0A085WF59"/>
<evidence type="ECO:0000313" key="1">
    <source>
        <dbReference type="EMBL" id="KFE66322.1"/>
    </source>
</evidence>
<proteinExistence type="predicted"/>
<keyword evidence="2" id="KW-1185">Reference proteome</keyword>
<dbReference type="EMBL" id="JMCB01000010">
    <property type="protein sequence ID" value="KFE66322.1"/>
    <property type="molecule type" value="Genomic_DNA"/>
</dbReference>
<dbReference type="STRING" id="394096.DB31_0795"/>
<accession>A0A085WF59</accession>